<keyword evidence="1 3" id="KW-0853">WD repeat</keyword>
<evidence type="ECO:0000256" key="1">
    <source>
        <dbReference type="ARBA" id="ARBA00022574"/>
    </source>
</evidence>
<dbReference type="Gene3D" id="1.10.510.10">
    <property type="entry name" value="Transferase(Phosphotransferase) domain 1"/>
    <property type="match status" value="1"/>
</dbReference>
<gene>
    <name evidence="7" type="ORF">DLAC_02861</name>
</gene>
<keyword evidence="8" id="KW-1185">Reference proteome</keyword>
<feature type="region of interest" description="Disordered" evidence="5">
    <location>
        <begin position="339"/>
        <end position="359"/>
    </location>
</feature>
<dbReference type="STRING" id="361077.A0A152A3M1"/>
<dbReference type="PROSITE" id="PS00678">
    <property type="entry name" value="WD_REPEATS_1"/>
    <property type="match status" value="2"/>
</dbReference>
<feature type="domain" description="Protein kinase" evidence="6">
    <location>
        <begin position="557"/>
        <end position="867"/>
    </location>
</feature>
<sequence>MGNNQSSFQISNGKPVSAFYNEKVDQSIVVSRNAILTFNDKTREQVNAVASKKNIHYAIKSEDGDIIVTAEDDFFIRIYNSNSGFIKQLPNLSPNTVSGDFISIAHKENIKCLLLVQGDKVLSGSIDGTLRLWDIINGDLISIYLLSPSNNPTVSGSTSSSSTSGHASVTSLAYDESRGIILSGSSDGIIRKFSYQDKHIISILEGHKRGAILNLIHITKHDLLLSSSMDKSIRLWDIDSGKELTGCYFFSQIMVYDSHRDILFAGNDEGEILIMRIEKFKEKWLIKKLSLMELHKPPILHLSYNTYSDSLMVTCIEGNISNVPNVTGINFNSIVNSQQPDIQQNDDTSSQQQEGQAQNESFLSNYDSDNEIDDYLQTSEDNDSFEQLNSLSESDIHHLIHELDIFKKNQGLDLLPETDQLSSKKITSKLTFLESIGTEFLASDEKKSKLLLDFKKIKETTEELEDEYKECLQSLISSKFGRYAIDHENSKITKELSIAQRRQAIIERHKKELEEFEQSTEKELEEFDSKLPRITKKVAGDFLSNRDRYNQSQGSINQSIATYLSSSFPAIRDRYYIGSLISEHSSTVFKGIDIDQLKPIAVKVLPPGITLNPLKHQNIVVVHDIIETEQSIYVISELCESNLISFLKDSKEEQISIDIIRSIMKQLLLCLESLHENSLVYRDLLPSKILISSLNQSQITVKLPHLGIMKSLLGTIESETPEDNGMIFSPPEVFCRIISTESDIWSLGCVFLYLLQSRSERTLKQPLFSGHDAKDVIENIVRVVGRPFQRDIDDLIQNNSSIEQDGVDLLEFASTLPVPFEDFIDILKSNVSRLNSELDALDLLLQMLKFTPQNRITIQNALNHRFFQ</sequence>
<dbReference type="Proteomes" id="UP000076078">
    <property type="component" value="Unassembled WGS sequence"/>
</dbReference>
<dbReference type="InParanoid" id="A0A152A3M1"/>
<feature type="repeat" description="WD" evidence="3">
    <location>
        <begin position="223"/>
        <end position="246"/>
    </location>
</feature>
<dbReference type="InterPro" id="IPR015943">
    <property type="entry name" value="WD40/YVTN_repeat-like_dom_sf"/>
</dbReference>
<dbReference type="PANTHER" id="PTHR44167">
    <property type="entry name" value="OVARIAN-SPECIFIC SERINE/THREONINE-PROTEIN KINASE LOK-RELATED"/>
    <property type="match status" value="1"/>
</dbReference>
<feature type="repeat" description="WD" evidence="3">
    <location>
        <begin position="103"/>
        <end position="143"/>
    </location>
</feature>
<evidence type="ECO:0000259" key="6">
    <source>
        <dbReference type="PROSITE" id="PS50011"/>
    </source>
</evidence>
<dbReference type="Pfam" id="PF00400">
    <property type="entry name" value="WD40"/>
    <property type="match status" value="3"/>
</dbReference>
<dbReference type="InterPro" id="IPR019775">
    <property type="entry name" value="WD40_repeat_CS"/>
</dbReference>
<name>A0A152A3M1_TIELA</name>
<reference evidence="7 8" key="1">
    <citation type="submission" date="2015-12" db="EMBL/GenBank/DDBJ databases">
        <title>Dictyostelia acquired genes for synthesis and detection of signals that induce cell-type specialization by lateral gene transfer from prokaryotes.</title>
        <authorList>
            <person name="Gloeckner G."/>
            <person name="Schaap P."/>
        </authorList>
    </citation>
    <scope>NUCLEOTIDE SEQUENCE [LARGE SCALE GENOMIC DNA]</scope>
    <source>
        <strain evidence="7 8">TK</strain>
    </source>
</reference>
<dbReference type="GO" id="GO:0005524">
    <property type="term" value="F:ATP binding"/>
    <property type="evidence" value="ECO:0007669"/>
    <property type="project" value="InterPro"/>
</dbReference>
<proteinExistence type="predicted"/>
<dbReference type="Gene3D" id="2.130.10.10">
    <property type="entry name" value="YVTN repeat-like/Quinoprotein amine dehydrogenase"/>
    <property type="match status" value="1"/>
</dbReference>
<organism evidence="7 8">
    <name type="scientific">Tieghemostelium lacteum</name>
    <name type="common">Slime mold</name>
    <name type="synonym">Dictyostelium lacteum</name>
    <dbReference type="NCBI Taxonomy" id="361077"/>
    <lineage>
        <taxon>Eukaryota</taxon>
        <taxon>Amoebozoa</taxon>
        <taxon>Evosea</taxon>
        <taxon>Eumycetozoa</taxon>
        <taxon>Dictyostelia</taxon>
        <taxon>Dictyosteliales</taxon>
        <taxon>Raperosteliaceae</taxon>
        <taxon>Tieghemostelium</taxon>
    </lineage>
</organism>
<feature type="coiled-coil region" evidence="4">
    <location>
        <begin position="499"/>
        <end position="530"/>
    </location>
</feature>
<dbReference type="InterPro" id="IPR000719">
    <property type="entry name" value="Prot_kinase_dom"/>
</dbReference>
<dbReference type="PROSITE" id="PS50082">
    <property type="entry name" value="WD_REPEATS_2"/>
    <property type="match status" value="2"/>
</dbReference>
<dbReference type="SUPFAM" id="SSF56112">
    <property type="entry name" value="Protein kinase-like (PK-like)"/>
    <property type="match status" value="1"/>
</dbReference>
<evidence type="ECO:0000256" key="2">
    <source>
        <dbReference type="ARBA" id="ARBA00022737"/>
    </source>
</evidence>
<dbReference type="AlphaFoldDB" id="A0A152A3M1"/>
<dbReference type="GO" id="GO:0004674">
    <property type="term" value="F:protein serine/threonine kinase activity"/>
    <property type="evidence" value="ECO:0007669"/>
    <property type="project" value="TreeGrafter"/>
</dbReference>
<dbReference type="InterPro" id="IPR011009">
    <property type="entry name" value="Kinase-like_dom_sf"/>
</dbReference>
<dbReference type="InterPro" id="IPR036322">
    <property type="entry name" value="WD40_repeat_dom_sf"/>
</dbReference>
<dbReference type="PROSITE" id="PS50011">
    <property type="entry name" value="PROTEIN_KINASE_DOM"/>
    <property type="match status" value="1"/>
</dbReference>
<dbReference type="InterPro" id="IPR001680">
    <property type="entry name" value="WD40_rpt"/>
</dbReference>
<dbReference type="OrthoDB" id="19157at2759"/>
<protein>
    <recommendedName>
        <fullName evidence="6">Protein kinase domain-containing protein</fullName>
    </recommendedName>
</protein>
<dbReference type="GO" id="GO:0005634">
    <property type="term" value="C:nucleus"/>
    <property type="evidence" value="ECO:0007669"/>
    <property type="project" value="TreeGrafter"/>
</dbReference>
<evidence type="ECO:0000256" key="3">
    <source>
        <dbReference type="PROSITE-ProRule" id="PRU00221"/>
    </source>
</evidence>
<evidence type="ECO:0000313" key="8">
    <source>
        <dbReference type="Proteomes" id="UP000076078"/>
    </source>
</evidence>
<dbReference type="SMART" id="SM00320">
    <property type="entry name" value="WD40"/>
    <property type="match status" value="4"/>
</dbReference>
<dbReference type="OMA" id="SIYVIME"/>
<dbReference type="SUPFAM" id="SSF50978">
    <property type="entry name" value="WD40 repeat-like"/>
    <property type="match status" value="1"/>
</dbReference>
<evidence type="ECO:0000313" key="7">
    <source>
        <dbReference type="EMBL" id="KYR00809.1"/>
    </source>
</evidence>
<dbReference type="FunCoup" id="A0A152A3M1">
    <property type="interactions" value="29"/>
</dbReference>
<evidence type="ECO:0000256" key="4">
    <source>
        <dbReference type="SAM" id="Coils"/>
    </source>
</evidence>
<feature type="coiled-coil region" evidence="4">
    <location>
        <begin position="447"/>
        <end position="474"/>
    </location>
</feature>
<dbReference type="EMBL" id="LODT01000013">
    <property type="protein sequence ID" value="KYR00809.1"/>
    <property type="molecule type" value="Genomic_DNA"/>
</dbReference>
<dbReference type="GO" id="GO:0044773">
    <property type="term" value="P:mitotic DNA damage checkpoint signaling"/>
    <property type="evidence" value="ECO:0007669"/>
    <property type="project" value="TreeGrafter"/>
</dbReference>
<comment type="caution">
    <text evidence="7">The sequence shown here is derived from an EMBL/GenBank/DDBJ whole genome shotgun (WGS) entry which is preliminary data.</text>
</comment>
<dbReference type="Pfam" id="PF00069">
    <property type="entry name" value="Pkinase"/>
    <property type="match status" value="1"/>
</dbReference>
<keyword evidence="4" id="KW-0175">Coiled coil</keyword>
<keyword evidence="2" id="KW-0677">Repeat</keyword>
<evidence type="ECO:0000256" key="5">
    <source>
        <dbReference type="SAM" id="MobiDB-lite"/>
    </source>
</evidence>
<dbReference type="PANTHER" id="PTHR44167:SF24">
    <property type="entry name" value="SERINE_THREONINE-PROTEIN KINASE CHK2"/>
    <property type="match status" value="1"/>
</dbReference>
<accession>A0A152A3M1</accession>